<keyword evidence="2" id="KW-1185">Reference proteome</keyword>
<evidence type="ECO:0000313" key="1">
    <source>
        <dbReference type="EMBL" id="RZQ61602.1"/>
    </source>
</evidence>
<organism evidence="1 2">
    <name type="scientific">Amycolatopsis suaedae</name>
    <dbReference type="NCBI Taxonomy" id="2510978"/>
    <lineage>
        <taxon>Bacteria</taxon>
        <taxon>Bacillati</taxon>
        <taxon>Actinomycetota</taxon>
        <taxon>Actinomycetes</taxon>
        <taxon>Pseudonocardiales</taxon>
        <taxon>Pseudonocardiaceae</taxon>
        <taxon>Amycolatopsis</taxon>
    </lineage>
</organism>
<dbReference type="InterPro" id="IPR023393">
    <property type="entry name" value="START-like_dom_sf"/>
</dbReference>
<dbReference type="InterPro" id="IPR019587">
    <property type="entry name" value="Polyketide_cyclase/dehydratase"/>
</dbReference>
<proteinExistence type="predicted"/>
<comment type="caution">
    <text evidence="1">The sequence shown here is derived from an EMBL/GenBank/DDBJ whole genome shotgun (WGS) entry which is preliminary data.</text>
</comment>
<reference evidence="1 2" key="1">
    <citation type="submission" date="2019-02" db="EMBL/GenBank/DDBJ databases">
        <title>Draft genome sequence of Amycolatopsis sp. 8-3EHSu isolated from roots of Suaeda maritima.</title>
        <authorList>
            <person name="Duangmal K."/>
            <person name="Chantavorakit T."/>
        </authorList>
    </citation>
    <scope>NUCLEOTIDE SEQUENCE [LARGE SCALE GENOMIC DNA]</scope>
    <source>
        <strain evidence="1 2">8-3EHSu</strain>
    </source>
</reference>
<gene>
    <name evidence="1" type="ORF">EWH70_21760</name>
</gene>
<dbReference type="Gene3D" id="3.30.530.20">
    <property type="match status" value="1"/>
</dbReference>
<dbReference type="Pfam" id="PF10604">
    <property type="entry name" value="Polyketide_cyc2"/>
    <property type="match status" value="1"/>
</dbReference>
<dbReference type="OrthoDB" id="4174486at2"/>
<dbReference type="Proteomes" id="UP000292003">
    <property type="component" value="Unassembled WGS sequence"/>
</dbReference>
<dbReference type="RefSeq" id="WP_130477335.1">
    <property type="nucleotide sequence ID" value="NZ_SFCC01000011.1"/>
</dbReference>
<sequence>MLSVTVERTIRCTPEELLAFVLDVHRYTEVDDKIGPIDWVRQDGDVTEFRFRSRLPGLPAGPKVISRMQLTPGERIDIALAPPPRNRLNHKVSTFSASFVCEPVDDGTRLTRTISLGFHPAIRWLVEPILRRRLPPDVEREVEGAKRYLEKP</sequence>
<accession>A0A4Q7J4K7</accession>
<dbReference type="EMBL" id="SFCC01000011">
    <property type="protein sequence ID" value="RZQ61602.1"/>
    <property type="molecule type" value="Genomic_DNA"/>
</dbReference>
<evidence type="ECO:0000313" key="2">
    <source>
        <dbReference type="Proteomes" id="UP000292003"/>
    </source>
</evidence>
<name>A0A4Q7J4K7_9PSEU</name>
<protein>
    <submittedName>
        <fullName evidence="1">SRPBCC family protein</fullName>
    </submittedName>
</protein>
<dbReference type="SUPFAM" id="SSF55961">
    <property type="entry name" value="Bet v1-like"/>
    <property type="match status" value="1"/>
</dbReference>
<dbReference type="AlphaFoldDB" id="A0A4Q7J4K7"/>